<evidence type="ECO:0000313" key="4">
    <source>
        <dbReference type="Proteomes" id="UP000494272"/>
    </source>
</evidence>
<dbReference type="Gene3D" id="3.20.20.80">
    <property type="entry name" value="Glycosidases"/>
    <property type="match status" value="1"/>
</dbReference>
<evidence type="ECO:0000313" key="3">
    <source>
        <dbReference type="EMBL" id="CAB3895989.1"/>
    </source>
</evidence>
<evidence type="ECO:0008006" key="5">
    <source>
        <dbReference type="Google" id="ProtNLM"/>
    </source>
</evidence>
<sequence>MKRWRAVLAPALALAWVMSAAAAAPGGWFGFEMNPAALSGAPDVSALNRPLDAASRIVVRDGHFYRVGADGLPGTADDARVRLFGVNLTFGANFPDPVEAAVLARQLRKLGFNAVRLHHLDSLPSDYPDAPISILTTGPFPTFSPTAVARLRGLIEALAREGIYVNLNLHVGYRFRPRVDGLPALDGGAEMPPLTAPIHVYDPRLIAMQEDYARRLIQALGLKDNPALAMVELNNESSLLAAWLGPDWLAAIPSAYAPELRRQWRAWLMLRHGSLAQACAAWGGCAGGNDNAVEFPVPGQQQPLYESGLAQLRSGIARRVNALFGSDAKVDLRERDFLSFLAATDQAYFERLRRVVHESADPRVPVTGTQMGYGGLLNFDSQVAMDYIDEHFYVGHPDIRADNDWRIPDLSASGNEFDRVLALSLRRDAKRPFVVSEFNQPFPNPRGAEILPLMSAVGALQDWDGLFYFDYSDAQRLPQSPSRFALSGDWGRMALAGQSARLFRQPLLAALPDAITLPMGPRQRLQLGADRRFDAITTGLADGLGVKPQWALRGRVGLDLAAAPDAALPSLANATPLLSHDASAGRIVIDAPALWAVFGTVGSGRIGGSSVWMQFDAAGAASAMLTPLDGQPLARSRHMLLGLGNDTTGTQPGSMPARPKLRVPYRGQGAWSTLEPDAGSPGPSGSYATRSPAWLHRTPAMLGLAPRTGRLSVYPLDGEGRRRAALPAADATSGTDGVRVRVQTRDDGASPWYELVFEETP</sequence>
<feature type="chain" id="PRO_5028847157" description="Glycoside hydrolase family 5 domain-containing protein" evidence="2">
    <location>
        <begin position="24"/>
        <end position="761"/>
    </location>
</feature>
<gene>
    <name evidence="3" type="ORF">LMG26841_04224</name>
</gene>
<dbReference type="Proteomes" id="UP000494272">
    <property type="component" value="Unassembled WGS sequence"/>
</dbReference>
<evidence type="ECO:0000256" key="1">
    <source>
        <dbReference type="SAM" id="MobiDB-lite"/>
    </source>
</evidence>
<dbReference type="SUPFAM" id="SSF51445">
    <property type="entry name" value="(Trans)glycosidases"/>
    <property type="match status" value="1"/>
</dbReference>
<feature type="region of interest" description="Disordered" evidence="1">
    <location>
        <begin position="670"/>
        <end position="691"/>
    </location>
</feature>
<keyword evidence="2" id="KW-0732">Signal</keyword>
<evidence type="ECO:0000256" key="2">
    <source>
        <dbReference type="SAM" id="SignalP"/>
    </source>
</evidence>
<accession>A0A6S7E4K4</accession>
<protein>
    <recommendedName>
        <fullName evidence="5">Glycoside hydrolase family 5 domain-containing protein</fullName>
    </recommendedName>
</protein>
<name>A0A6S7E4K4_9BURK</name>
<reference evidence="3 4" key="1">
    <citation type="submission" date="2020-04" db="EMBL/GenBank/DDBJ databases">
        <authorList>
            <person name="De Canck E."/>
        </authorList>
    </citation>
    <scope>NUCLEOTIDE SEQUENCE [LARGE SCALE GENOMIC DNA]</scope>
    <source>
        <strain evidence="3 4">LMG 26841</strain>
    </source>
</reference>
<dbReference type="RefSeq" id="WP_175167894.1">
    <property type="nucleotide sequence ID" value="NZ_CADIKW010000010.1"/>
</dbReference>
<feature type="signal peptide" evidence="2">
    <location>
        <begin position="1"/>
        <end position="23"/>
    </location>
</feature>
<dbReference type="AlphaFoldDB" id="A0A6S7E4K4"/>
<proteinExistence type="predicted"/>
<dbReference type="InterPro" id="IPR017853">
    <property type="entry name" value="GH"/>
</dbReference>
<organism evidence="3 4">
    <name type="scientific">Achromobacter dolens</name>
    <dbReference type="NCBI Taxonomy" id="1287738"/>
    <lineage>
        <taxon>Bacteria</taxon>
        <taxon>Pseudomonadati</taxon>
        <taxon>Pseudomonadota</taxon>
        <taxon>Betaproteobacteria</taxon>
        <taxon>Burkholderiales</taxon>
        <taxon>Alcaligenaceae</taxon>
        <taxon>Achromobacter</taxon>
    </lineage>
</organism>
<dbReference type="GeneID" id="94357769"/>
<dbReference type="EMBL" id="CADIKW010000010">
    <property type="protein sequence ID" value="CAB3895989.1"/>
    <property type="molecule type" value="Genomic_DNA"/>
</dbReference>
<keyword evidence="4" id="KW-1185">Reference proteome</keyword>